<feature type="compositionally biased region" description="Basic and acidic residues" evidence="4">
    <location>
        <begin position="569"/>
        <end position="599"/>
    </location>
</feature>
<name>A0ABY4ABB7_9BURK</name>
<evidence type="ECO:0008006" key="8">
    <source>
        <dbReference type="Google" id="ProtNLM"/>
    </source>
</evidence>
<feature type="compositionally biased region" description="Basic and acidic residues" evidence="4">
    <location>
        <begin position="605"/>
        <end position="677"/>
    </location>
</feature>
<reference evidence="6 7" key="1">
    <citation type="submission" date="2020-10" db="EMBL/GenBank/DDBJ databases">
        <title>Genome analysis of Massilia species.</title>
        <authorList>
            <person name="Jung D.-H."/>
        </authorList>
    </citation>
    <scope>NUCLEOTIDE SEQUENCE [LARGE SCALE GENOMIC DNA]</scope>
    <source>
        <strain evidence="7">sipir</strain>
    </source>
</reference>
<proteinExistence type="predicted"/>
<dbReference type="PANTHER" id="PTHR22988:SF71">
    <property type="entry name" value="CITRON RHO-INTERACTING KINASE"/>
    <property type="match status" value="1"/>
</dbReference>
<dbReference type="InterPro" id="IPR046535">
    <property type="entry name" value="DUF6600"/>
</dbReference>
<evidence type="ECO:0000313" key="7">
    <source>
        <dbReference type="Proteomes" id="UP000831532"/>
    </source>
</evidence>
<accession>A0ABY4ABB7</accession>
<evidence type="ECO:0000256" key="4">
    <source>
        <dbReference type="SAM" id="MobiDB-lite"/>
    </source>
</evidence>
<feature type="compositionally biased region" description="Basic and acidic residues" evidence="4">
    <location>
        <begin position="475"/>
        <end position="535"/>
    </location>
</feature>
<dbReference type="Pfam" id="PF20245">
    <property type="entry name" value="DUF6600"/>
    <property type="match status" value="1"/>
</dbReference>
<feature type="compositionally biased region" description="Basic and acidic residues" evidence="4">
    <location>
        <begin position="712"/>
        <end position="736"/>
    </location>
</feature>
<keyword evidence="5" id="KW-0732">Signal</keyword>
<evidence type="ECO:0000256" key="3">
    <source>
        <dbReference type="ARBA" id="ARBA00048679"/>
    </source>
</evidence>
<evidence type="ECO:0000256" key="1">
    <source>
        <dbReference type="ARBA" id="ARBA00022553"/>
    </source>
</evidence>
<organism evidence="6 7">
    <name type="scientific">Massilia violaceinigra</name>
    <dbReference type="NCBI Taxonomy" id="2045208"/>
    <lineage>
        <taxon>Bacteria</taxon>
        <taxon>Pseudomonadati</taxon>
        <taxon>Pseudomonadota</taxon>
        <taxon>Betaproteobacteria</taxon>
        <taxon>Burkholderiales</taxon>
        <taxon>Oxalobacteraceae</taxon>
        <taxon>Telluria group</taxon>
        <taxon>Massilia</taxon>
    </lineage>
</organism>
<feature type="chain" id="PRO_5046760954" description="FecR family protein" evidence="5">
    <location>
        <begin position="24"/>
        <end position="742"/>
    </location>
</feature>
<dbReference type="InterPro" id="IPR050839">
    <property type="entry name" value="Rho-assoc_Ser/Thr_Kinase"/>
</dbReference>
<dbReference type="EMBL" id="CP063361">
    <property type="protein sequence ID" value="UOD32104.1"/>
    <property type="molecule type" value="Genomic_DNA"/>
</dbReference>
<comment type="catalytic activity">
    <reaction evidence="3">
        <text>L-seryl-[protein] + ATP = O-phospho-L-seryl-[protein] + ADP + H(+)</text>
        <dbReference type="Rhea" id="RHEA:17989"/>
        <dbReference type="Rhea" id="RHEA-COMP:9863"/>
        <dbReference type="Rhea" id="RHEA-COMP:11604"/>
        <dbReference type="ChEBI" id="CHEBI:15378"/>
        <dbReference type="ChEBI" id="CHEBI:29999"/>
        <dbReference type="ChEBI" id="CHEBI:30616"/>
        <dbReference type="ChEBI" id="CHEBI:83421"/>
        <dbReference type="ChEBI" id="CHEBI:456216"/>
        <dbReference type="EC" id="2.7.11.1"/>
    </reaction>
</comment>
<evidence type="ECO:0000313" key="6">
    <source>
        <dbReference type="EMBL" id="UOD32104.1"/>
    </source>
</evidence>
<feature type="compositionally biased region" description="Basic and acidic residues" evidence="4">
    <location>
        <begin position="418"/>
        <end position="431"/>
    </location>
</feature>
<evidence type="ECO:0000256" key="2">
    <source>
        <dbReference type="ARBA" id="ARBA00047899"/>
    </source>
</evidence>
<feature type="region of interest" description="Disordered" evidence="4">
    <location>
        <begin position="399"/>
        <end position="742"/>
    </location>
</feature>
<evidence type="ECO:0000256" key="5">
    <source>
        <dbReference type="SAM" id="SignalP"/>
    </source>
</evidence>
<dbReference type="Proteomes" id="UP000831532">
    <property type="component" value="Chromosome"/>
</dbReference>
<dbReference type="RefSeq" id="WP_243493165.1">
    <property type="nucleotide sequence ID" value="NZ_CP063361.1"/>
</dbReference>
<feature type="signal peptide" evidence="5">
    <location>
        <begin position="1"/>
        <end position="23"/>
    </location>
</feature>
<keyword evidence="7" id="KW-1185">Reference proteome</keyword>
<feature type="compositionally biased region" description="Basic and acidic residues" evidence="4">
    <location>
        <begin position="446"/>
        <end position="459"/>
    </location>
</feature>
<keyword evidence="1" id="KW-0597">Phosphoprotein</keyword>
<protein>
    <recommendedName>
        <fullName evidence="8">FecR family protein</fullName>
    </recommendedName>
</protein>
<dbReference type="PANTHER" id="PTHR22988">
    <property type="entry name" value="MYOTONIC DYSTROPHY S/T KINASE-RELATED"/>
    <property type="match status" value="1"/>
</dbReference>
<comment type="catalytic activity">
    <reaction evidence="2">
        <text>L-threonyl-[protein] + ATP = O-phospho-L-threonyl-[protein] + ADP + H(+)</text>
        <dbReference type="Rhea" id="RHEA:46608"/>
        <dbReference type="Rhea" id="RHEA-COMP:11060"/>
        <dbReference type="Rhea" id="RHEA-COMP:11605"/>
        <dbReference type="ChEBI" id="CHEBI:15378"/>
        <dbReference type="ChEBI" id="CHEBI:30013"/>
        <dbReference type="ChEBI" id="CHEBI:30616"/>
        <dbReference type="ChEBI" id="CHEBI:61977"/>
        <dbReference type="ChEBI" id="CHEBI:456216"/>
        <dbReference type="EC" id="2.7.11.1"/>
    </reaction>
</comment>
<sequence>MTIPFRKTVMVLAFSALSTLALAETPARVGRIAHSQGPVNISTEVGEEATAALVNWPVTTSNQIVTQRNGRTEIRIGSTSVRLDGDSSLDVIELDDDKLRLHLHYGSLSLRVRNADMLRGLDISTPQGMVRMKEVGRLRIDAERVRDTTNVSVFEGTAQVDGGGSSLSVRAGKRVDVHNDDVRTALAVRDSFDDWSLQRDARDERTTSDRYVTTEMTGYEELDQHGVWREDSDYGPLWTPRAVAADWVPYRDGRWTYLAPWGWTWVDNAPWGYAPSHYGRWVMVRQRWSWAPGRNIGRPVWAPALVGWVGGSNWNLAFTDNGARRNAPAQGWYPLNPGESYVPGYHLRPEHLRHHNRHARPDYRPGRHDGLTVVGLNQFVGRNPILVPRAPRPVLTPLATQNIPFGAPPRPQGNWPNRFDRDGDGKPDRNAIGRVITAPSDGQPFSRRDGRPGDNERFVRTPPQVLSTNEPQRSLAEKDRRQREAEIERRERDQANERRLRELEADNRRTADGQQRLHEAELAERRRELDAERQRGAQADRLSAIENARRQREAEAQLQGQRDAINRQQAERQQRESNNRQLAERLQRDADQDRLRQLERQQQGDQERLRQVERQQQAERQQRDTDNARRQQAERAQQDAENARRQQAERQQAERQQRDAQQREAQQREAQQRDAQREAAQAQARQAQQAQQAQAQQAQQAQAQQVQAQHQKQAEEADKRERAREQREQRQDRRENVQQQIR</sequence>
<feature type="compositionally biased region" description="Low complexity" evidence="4">
    <location>
        <begin position="678"/>
        <end position="711"/>
    </location>
</feature>
<gene>
    <name evidence="6" type="ORF">INH39_10780</name>
</gene>